<evidence type="ECO:0000313" key="1">
    <source>
        <dbReference type="EMBL" id="EFQ25304.1"/>
    </source>
</evidence>
<protein>
    <submittedName>
        <fullName evidence="1">Uncharacterized protein</fullName>
    </submittedName>
</protein>
<dbReference type="AlphaFoldDB" id="E3Q2K3"/>
<organism evidence="2">
    <name type="scientific">Colletotrichum graminicola (strain M1.001 / M2 / FGSC 10212)</name>
    <name type="common">Maize anthracnose fungus</name>
    <name type="synonym">Glomerella graminicola</name>
    <dbReference type="NCBI Taxonomy" id="645133"/>
    <lineage>
        <taxon>Eukaryota</taxon>
        <taxon>Fungi</taxon>
        <taxon>Dikarya</taxon>
        <taxon>Ascomycota</taxon>
        <taxon>Pezizomycotina</taxon>
        <taxon>Sordariomycetes</taxon>
        <taxon>Hypocreomycetidae</taxon>
        <taxon>Glomerellales</taxon>
        <taxon>Glomerellaceae</taxon>
        <taxon>Colletotrichum</taxon>
        <taxon>Colletotrichum graminicola species complex</taxon>
    </lineage>
</organism>
<dbReference type="RefSeq" id="XP_008089324.1">
    <property type="nucleotide sequence ID" value="XM_008091133.1"/>
</dbReference>
<keyword evidence="2" id="KW-1185">Reference proteome</keyword>
<dbReference type="Proteomes" id="UP000008782">
    <property type="component" value="Unassembled WGS sequence"/>
</dbReference>
<dbReference type="VEuPathDB" id="FungiDB:GLRG_00448"/>
<accession>E3Q2K3</accession>
<evidence type="ECO:0000313" key="2">
    <source>
        <dbReference type="Proteomes" id="UP000008782"/>
    </source>
</evidence>
<proteinExistence type="predicted"/>
<dbReference type="HOGENOM" id="CLU_3106228_0_0_1"/>
<reference evidence="2" key="1">
    <citation type="journal article" date="2012" name="Nat. Genet.">
        <title>Lifestyle transitions in plant pathogenic Colletotrichum fungi deciphered by genome and transcriptome analyses.</title>
        <authorList>
            <person name="O'Connell R.J."/>
            <person name="Thon M.R."/>
            <person name="Hacquard S."/>
            <person name="Amyotte S.G."/>
            <person name="Kleemann J."/>
            <person name="Torres M.F."/>
            <person name="Damm U."/>
            <person name="Buiate E.A."/>
            <person name="Epstein L."/>
            <person name="Alkan N."/>
            <person name="Altmueller J."/>
            <person name="Alvarado-Balderrama L."/>
            <person name="Bauser C.A."/>
            <person name="Becker C."/>
            <person name="Birren B.W."/>
            <person name="Chen Z."/>
            <person name="Choi J."/>
            <person name="Crouch J.A."/>
            <person name="Duvick J.P."/>
            <person name="Farman M.A."/>
            <person name="Gan P."/>
            <person name="Heiman D."/>
            <person name="Henrissat B."/>
            <person name="Howard R.J."/>
            <person name="Kabbage M."/>
            <person name="Koch C."/>
            <person name="Kracher B."/>
            <person name="Kubo Y."/>
            <person name="Law A.D."/>
            <person name="Lebrun M.-H."/>
            <person name="Lee Y.-H."/>
            <person name="Miyara I."/>
            <person name="Moore N."/>
            <person name="Neumann U."/>
            <person name="Nordstroem K."/>
            <person name="Panaccione D.G."/>
            <person name="Panstruga R."/>
            <person name="Place M."/>
            <person name="Proctor R.H."/>
            <person name="Prusky D."/>
            <person name="Rech G."/>
            <person name="Reinhardt R."/>
            <person name="Rollins J.A."/>
            <person name="Rounsley S."/>
            <person name="Schardl C.L."/>
            <person name="Schwartz D.C."/>
            <person name="Shenoy N."/>
            <person name="Shirasu K."/>
            <person name="Sikhakolli U.R."/>
            <person name="Stueber K."/>
            <person name="Sukno S.A."/>
            <person name="Sweigard J.A."/>
            <person name="Takano Y."/>
            <person name="Takahara H."/>
            <person name="Trail F."/>
            <person name="van der Does H.C."/>
            <person name="Voll L.M."/>
            <person name="Will I."/>
            <person name="Young S."/>
            <person name="Zeng Q."/>
            <person name="Zhang J."/>
            <person name="Zhou S."/>
            <person name="Dickman M.B."/>
            <person name="Schulze-Lefert P."/>
            <person name="Ver Loren van Themaat E."/>
            <person name="Ma L.-J."/>
            <person name="Vaillancourt L.J."/>
        </authorList>
    </citation>
    <scope>NUCLEOTIDE SEQUENCE [LARGE SCALE GENOMIC DNA]</scope>
    <source>
        <strain evidence="2">M1.001 / M2 / FGSC 10212</strain>
    </source>
</reference>
<gene>
    <name evidence="1" type="ORF">GLRG_00448</name>
</gene>
<dbReference type="GeneID" id="24405813"/>
<sequence length="51" mass="5562">MAGPSSYYRRCSLRDVAELDAPLYASTQYAGNITCYTSPRGSTSEGYLFNG</sequence>
<dbReference type="EMBL" id="GG697331">
    <property type="protein sequence ID" value="EFQ25304.1"/>
    <property type="molecule type" value="Genomic_DNA"/>
</dbReference>
<name>E3Q2K3_COLGM</name>